<dbReference type="InterPro" id="IPR038570">
    <property type="entry name" value="HicA_sf"/>
</dbReference>
<keyword evidence="3" id="KW-0540">Nuclease</keyword>
<evidence type="ECO:0000256" key="5">
    <source>
        <dbReference type="ARBA" id="ARBA00022801"/>
    </source>
</evidence>
<evidence type="ECO:0000256" key="2">
    <source>
        <dbReference type="ARBA" id="ARBA00022649"/>
    </source>
</evidence>
<dbReference type="Proteomes" id="UP001596472">
    <property type="component" value="Unassembled WGS sequence"/>
</dbReference>
<keyword evidence="6" id="KW-0694">RNA-binding</keyword>
<keyword evidence="4" id="KW-0255">Endonuclease</keyword>
<dbReference type="Pfam" id="PF07927">
    <property type="entry name" value="HicA_toxin"/>
    <property type="match status" value="1"/>
</dbReference>
<dbReference type="InterPro" id="IPR012933">
    <property type="entry name" value="HicA_mRNA_interferase"/>
</dbReference>
<keyword evidence="2" id="KW-1277">Toxin-antitoxin system</keyword>
<dbReference type="SUPFAM" id="SSF54786">
    <property type="entry name" value="YcfA/nrd intein domain"/>
    <property type="match status" value="1"/>
</dbReference>
<evidence type="ECO:0000256" key="1">
    <source>
        <dbReference type="ARBA" id="ARBA00006620"/>
    </source>
</evidence>
<comment type="similarity">
    <text evidence="1">Belongs to the HicA mRNA interferase family.</text>
</comment>
<evidence type="ECO:0000256" key="4">
    <source>
        <dbReference type="ARBA" id="ARBA00022759"/>
    </source>
</evidence>
<sequence length="59" mass="6385">MKDLRNAGFEQVAGAGKGSHRKFFHHGFPGAVTLSGKENGDAKPYQEKQIKKAIEEVGS</sequence>
<evidence type="ECO:0000256" key="6">
    <source>
        <dbReference type="ARBA" id="ARBA00022884"/>
    </source>
</evidence>
<evidence type="ECO:0000313" key="8">
    <source>
        <dbReference type="EMBL" id="MFC7339077.1"/>
    </source>
</evidence>
<name>A0ABW2LDP1_9BACT</name>
<evidence type="ECO:0000256" key="7">
    <source>
        <dbReference type="ARBA" id="ARBA00023016"/>
    </source>
</evidence>
<reference evidence="9" key="1">
    <citation type="journal article" date="2019" name="Int. J. Syst. Evol. Microbiol.">
        <title>The Global Catalogue of Microorganisms (GCM) 10K type strain sequencing project: providing services to taxonomists for standard genome sequencing and annotation.</title>
        <authorList>
            <consortium name="The Broad Institute Genomics Platform"/>
            <consortium name="The Broad Institute Genome Sequencing Center for Infectious Disease"/>
            <person name="Wu L."/>
            <person name="Ma J."/>
        </authorList>
    </citation>
    <scope>NUCLEOTIDE SEQUENCE [LARGE SCALE GENOMIC DNA]</scope>
    <source>
        <strain evidence="9">CGMCC 4.1467</strain>
    </source>
</reference>
<dbReference type="Gene3D" id="3.30.920.30">
    <property type="entry name" value="Hypothetical protein"/>
    <property type="match status" value="1"/>
</dbReference>
<evidence type="ECO:0000256" key="3">
    <source>
        <dbReference type="ARBA" id="ARBA00022722"/>
    </source>
</evidence>
<proteinExistence type="inferred from homology"/>
<keyword evidence="7" id="KW-0346">Stress response</keyword>
<protein>
    <submittedName>
        <fullName evidence="8">Type II toxin-antitoxin system HicA family toxin</fullName>
    </submittedName>
</protein>
<keyword evidence="9" id="KW-1185">Reference proteome</keyword>
<evidence type="ECO:0000313" key="9">
    <source>
        <dbReference type="Proteomes" id="UP001596472"/>
    </source>
</evidence>
<dbReference type="EMBL" id="JBHTBS010000012">
    <property type="protein sequence ID" value="MFC7339077.1"/>
    <property type="molecule type" value="Genomic_DNA"/>
</dbReference>
<gene>
    <name evidence="8" type="ORF">ACFQY0_17925</name>
</gene>
<accession>A0ABW2LDP1</accession>
<keyword evidence="5" id="KW-0378">Hydrolase</keyword>
<dbReference type="RefSeq" id="WP_379715366.1">
    <property type="nucleotide sequence ID" value="NZ_JBHTBS010000012.1"/>
</dbReference>
<organism evidence="8 9">
    <name type="scientific">Haloferula chungangensis</name>
    <dbReference type="NCBI Taxonomy" id="1048331"/>
    <lineage>
        <taxon>Bacteria</taxon>
        <taxon>Pseudomonadati</taxon>
        <taxon>Verrucomicrobiota</taxon>
        <taxon>Verrucomicrobiia</taxon>
        <taxon>Verrucomicrobiales</taxon>
        <taxon>Verrucomicrobiaceae</taxon>
        <taxon>Haloferula</taxon>
    </lineage>
</organism>
<comment type="caution">
    <text evidence="8">The sequence shown here is derived from an EMBL/GenBank/DDBJ whole genome shotgun (WGS) entry which is preliminary data.</text>
</comment>